<evidence type="ECO:0000259" key="2">
    <source>
        <dbReference type="Pfam" id="PF07398"/>
    </source>
</evidence>
<dbReference type="Pfam" id="PF07398">
    <property type="entry name" value="MDMPI_C"/>
    <property type="match status" value="1"/>
</dbReference>
<sequence>MDSAAYLGHLRRELDAFRACLAGGELSAPVETCGEWTLLDLAGHLGGQNLWVATAVTERRGDYRAGPPPRERAALLAWYDTTCAAMLEALSGDPAAEAWTFHPPHTIGFWQRRRALETLIHRWDAEHALGGPAGPPDPALAADGVAEVFEIMAPRQIVRGRAAEPVRALRVAATDTDGSWTYGPGEPVATVSGPAGDLLLLLWGRLPHTAPSLTWHGDPESGRQLLNAPLVP</sequence>
<dbReference type="InterPro" id="IPR024344">
    <property type="entry name" value="MDMPI_metal-binding"/>
</dbReference>
<dbReference type="InterPro" id="IPR034660">
    <property type="entry name" value="DinB/YfiT-like"/>
</dbReference>
<dbReference type="OrthoDB" id="3671213at2"/>
<accession>A0A1I1FR83</accession>
<evidence type="ECO:0000313" key="5">
    <source>
        <dbReference type="Proteomes" id="UP000199207"/>
    </source>
</evidence>
<dbReference type="Proteomes" id="UP000199207">
    <property type="component" value="Unassembled WGS sequence"/>
</dbReference>
<name>A0A1I1FR83_9ACTN</name>
<feature type="region of interest" description="Disordered" evidence="1">
    <location>
        <begin position="212"/>
        <end position="232"/>
    </location>
</feature>
<dbReference type="STRING" id="910347.SAMN05421773_101836"/>
<proteinExistence type="predicted"/>
<dbReference type="GO" id="GO:0005886">
    <property type="term" value="C:plasma membrane"/>
    <property type="evidence" value="ECO:0007669"/>
    <property type="project" value="TreeGrafter"/>
</dbReference>
<dbReference type="AlphaFoldDB" id="A0A1I1FR83"/>
<feature type="domain" description="MDMPI C-terminal" evidence="2">
    <location>
        <begin position="140"/>
        <end position="218"/>
    </location>
</feature>
<dbReference type="PANTHER" id="PTHR40758:SF1">
    <property type="entry name" value="CONSERVED PROTEIN"/>
    <property type="match status" value="1"/>
</dbReference>
<dbReference type="EMBL" id="FOLM01000001">
    <property type="protein sequence ID" value="SFC01781.1"/>
    <property type="molecule type" value="Genomic_DNA"/>
</dbReference>
<evidence type="ECO:0000259" key="3">
    <source>
        <dbReference type="Pfam" id="PF11716"/>
    </source>
</evidence>
<gene>
    <name evidence="4" type="ORF">SAMN05421773_101836</name>
</gene>
<dbReference type="Pfam" id="PF11716">
    <property type="entry name" value="MDMPI_N"/>
    <property type="match status" value="1"/>
</dbReference>
<dbReference type="RefSeq" id="WP_093837173.1">
    <property type="nucleotide sequence ID" value="NZ_FOLM01000001.1"/>
</dbReference>
<organism evidence="4 5">
    <name type="scientific">Streptomyces aidingensis</name>
    <dbReference type="NCBI Taxonomy" id="910347"/>
    <lineage>
        <taxon>Bacteria</taxon>
        <taxon>Bacillati</taxon>
        <taxon>Actinomycetota</taxon>
        <taxon>Actinomycetes</taxon>
        <taxon>Kitasatosporales</taxon>
        <taxon>Streptomycetaceae</taxon>
        <taxon>Streptomyces</taxon>
    </lineage>
</organism>
<dbReference type="InterPro" id="IPR017517">
    <property type="entry name" value="Maleyloyr_isom"/>
</dbReference>
<evidence type="ECO:0000313" key="4">
    <source>
        <dbReference type="EMBL" id="SFC01781.1"/>
    </source>
</evidence>
<reference evidence="4 5" key="1">
    <citation type="submission" date="2016-10" db="EMBL/GenBank/DDBJ databases">
        <authorList>
            <person name="de Groot N.N."/>
        </authorList>
    </citation>
    <scope>NUCLEOTIDE SEQUENCE [LARGE SCALE GENOMIC DNA]</scope>
    <source>
        <strain evidence="4 5">CGMCC 4.5739</strain>
    </source>
</reference>
<evidence type="ECO:0000256" key="1">
    <source>
        <dbReference type="SAM" id="MobiDB-lite"/>
    </source>
</evidence>
<dbReference type="PANTHER" id="PTHR40758">
    <property type="entry name" value="CONSERVED PROTEIN"/>
    <property type="match status" value="1"/>
</dbReference>
<dbReference type="NCBIfam" id="TIGR03083">
    <property type="entry name" value="maleylpyruvate isomerase family mycothiol-dependent enzyme"/>
    <property type="match status" value="1"/>
</dbReference>
<dbReference type="SUPFAM" id="SSF109854">
    <property type="entry name" value="DinB/YfiT-like putative metalloenzymes"/>
    <property type="match status" value="1"/>
</dbReference>
<dbReference type="InterPro" id="IPR010872">
    <property type="entry name" value="MDMPI_C-term_domain"/>
</dbReference>
<dbReference type="GO" id="GO:0046872">
    <property type="term" value="F:metal ion binding"/>
    <property type="evidence" value="ECO:0007669"/>
    <property type="project" value="InterPro"/>
</dbReference>
<keyword evidence="5" id="KW-1185">Reference proteome</keyword>
<feature type="domain" description="Mycothiol-dependent maleylpyruvate isomerase metal-binding" evidence="3">
    <location>
        <begin position="8"/>
        <end position="125"/>
    </location>
</feature>
<protein>
    <submittedName>
        <fullName evidence="4">TIGR03083 family protein</fullName>
    </submittedName>
</protein>